<gene>
    <name evidence="7" type="ORF">RND81_04G193800</name>
</gene>
<feature type="domain" description="PPC" evidence="6">
    <location>
        <begin position="147"/>
        <end position="288"/>
    </location>
</feature>
<evidence type="ECO:0000256" key="4">
    <source>
        <dbReference type="RuleBase" id="RU367031"/>
    </source>
</evidence>
<feature type="compositionally biased region" description="Low complexity" evidence="5">
    <location>
        <begin position="131"/>
        <end position="141"/>
    </location>
</feature>
<sequence>MEANESSGLTNSYSSYPSHHHHHHHHHQSPPQQPLQQQTPPSSQINTATHQASASNGGVATSDGGGASLYPPSVAGKAPSVEPQRRKRGRPRKYSTPEAAAAAKRAAVPAAVKRVERQYQVFGGGGGGGSSHSSSSSSKKSNFASVGGQGFTPHVINVAAGEDVNQKIILFMQQAKRELCILSASGSIASAALRQPATSGGSIAYQGRFDIVSLTGSYVRSDQGGKAGGLSACLSSENGQIVGGGVCGPLVAAGPVEVIIATFLVYPKKDFTVGFKGDISGSAMPSPVSASPAIYRPLVDSSSRGGFTLTGSDDHQSMDGNAFMMQSQWRSGLNYDLAGNTVNDSHDSPENGDYEQIPD</sequence>
<accession>A0AAW1LNR0</accession>
<feature type="compositionally biased region" description="Basic residues" evidence="5">
    <location>
        <begin position="18"/>
        <end position="28"/>
    </location>
</feature>
<organism evidence="7 8">
    <name type="scientific">Saponaria officinalis</name>
    <name type="common">Common soapwort</name>
    <name type="synonym">Lychnis saponaria</name>
    <dbReference type="NCBI Taxonomy" id="3572"/>
    <lineage>
        <taxon>Eukaryota</taxon>
        <taxon>Viridiplantae</taxon>
        <taxon>Streptophyta</taxon>
        <taxon>Embryophyta</taxon>
        <taxon>Tracheophyta</taxon>
        <taxon>Spermatophyta</taxon>
        <taxon>Magnoliopsida</taxon>
        <taxon>eudicotyledons</taxon>
        <taxon>Gunneridae</taxon>
        <taxon>Pentapetalae</taxon>
        <taxon>Caryophyllales</taxon>
        <taxon>Caryophyllaceae</taxon>
        <taxon>Caryophylleae</taxon>
        <taxon>Saponaria</taxon>
    </lineage>
</organism>
<protein>
    <recommendedName>
        <fullName evidence="4">AT-hook motif nuclear-localized protein</fullName>
    </recommendedName>
</protein>
<feature type="region of interest" description="Disordered" evidence="5">
    <location>
        <begin position="123"/>
        <end position="145"/>
    </location>
</feature>
<comment type="domain">
    <text evidence="4">The PPC domain mediates interactions between AHL proteins.</text>
</comment>
<comment type="subcellular location">
    <subcellularLocation>
        <location evidence="4">Nucleus</location>
    </subcellularLocation>
</comment>
<comment type="function">
    <text evidence="4">Transcription factor that specifically binds AT-rich DNA sequences related to the nuclear matrix attachment regions (MARs).</text>
</comment>
<feature type="compositionally biased region" description="Polar residues" evidence="5">
    <location>
        <begin position="45"/>
        <end position="59"/>
    </location>
</feature>
<feature type="compositionally biased region" description="Acidic residues" evidence="5">
    <location>
        <begin position="350"/>
        <end position="359"/>
    </location>
</feature>
<evidence type="ECO:0000256" key="5">
    <source>
        <dbReference type="SAM" id="MobiDB-lite"/>
    </source>
</evidence>
<feature type="region of interest" description="Disordered" evidence="5">
    <location>
        <begin position="336"/>
        <end position="359"/>
    </location>
</feature>
<keyword evidence="3 4" id="KW-0804">Transcription</keyword>
<keyword evidence="4" id="KW-0539">Nucleus</keyword>
<dbReference type="SUPFAM" id="SSF117856">
    <property type="entry name" value="AF0104/ALDC/Ptd012-like"/>
    <property type="match status" value="1"/>
</dbReference>
<feature type="compositionally biased region" description="Low complexity" evidence="5">
    <location>
        <begin position="34"/>
        <end position="44"/>
    </location>
</feature>
<dbReference type="EMBL" id="JBDFQZ010000004">
    <property type="protein sequence ID" value="KAK9735251.1"/>
    <property type="molecule type" value="Genomic_DNA"/>
</dbReference>
<dbReference type="Proteomes" id="UP001443914">
    <property type="component" value="Unassembled WGS sequence"/>
</dbReference>
<keyword evidence="2 4" id="KW-0238">DNA-binding</keyword>
<evidence type="ECO:0000313" key="8">
    <source>
        <dbReference type="Proteomes" id="UP001443914"/>
    </source>
</evidence>
<dbReference type="PANTHER" id="PTHR31500">
    <property type="entry name" value="AT-HOOK MOTIF NUCLEAR-LOCALIZED PROTEIN 9"/>
    <property type="match status" value="1"/>
</dbReference>
<reference evidence="7" key="1">
    <citation type="submission" date="2024-03" db="EMBL/GenBank/DDBJ databases">
        <title>WGS assembly of Saponaria officinalis var. Norfolk2.</title>
        <authorList>
            <person name="Jenkins J."/>
            <person name="Shu S."/>
            <person name="Grimwood J."/>
            <person name="Barry K."/>
            <person name="Goodstein D."/>
            <person name="Schmutz J."/>
            <person name="Leebens-Mack J."/>
            <person name="Osbourn A."/>
        </authorList>
    </citation>
    <scope>NUCLEOTIDE SEQUENCE [LARGE SCALE GENOMIC DNA]</scope>
    <source>
        <strain evidence="7">JIC</strain>
    </source>
</reference>
<feature type="compositionally biased region" description="Polar residues" evidence="5">
    <location>
        <begin position="1"/>
        <end position="11"/>
    </location>
</feature>
<evidence type="ECO:0000256" key="1">
    <source>
        <dbReference type="ARBA" id="ARBA00023015"/>
    </source>
</evidence>
<dbReference type="GO" id="GO:0003680">
    <property type="term" value="F:minor groove of adenine-thymine-rich DNA binding"/>
    <property type="evidence" value="ECO:0007669"/>
    <property type="project" value="UniProtKB-UniRule"/>
</dbReference>
<dbReference type="Gene3D" id="3.30.1330.80">
    <property type="entry name" value="Hypothetical protein, similar to alpha- acetolactate decarboxylase, domain 2"/>
    <property type="match status" value="1"/>
</dbReference>
<dbReference type="InterPro" id="IPR005175">
    <property type="entry name" value="PPC_dom"/>
</dbReference>
<proteinExistence type="predicted"/>
<evidence type="ECO:0000256" key="3">
    <source>
        <dbReference type="ARBA" id="ARBA00023163"/>
    </source>
</evidence>
<keyword evidence="1 4" id="KW-0805">Transcription regulation</keyword>
<evidence type="ECO:0000256" key="2">
    <source>
        <dbReference type="ARBA" id="ARBA00023125"/>
    </source>
</evidence>
<feature type="compositionally biased region" description="Low complexity" evidence="5">
    <location>
        <begin position="97"/>
        <end position="110"/>
    </location>
</feature>
<dbReference type="PROSITE" id="PS51742">
    <property type="entry name" value="PPC"/>
    <property type="match status" value="1"/>
</dbReference>
<evidence type="ECO:0000313" key="7">
    <source>
        <dbReference type="EMBL" id="KAK9735251.1"/>
    </source>
</evidence>
<name>A0AAW1LNR0_SAPOF</name>
<keyword evidence="8" id="KW-1185">Reference proteome</keyword>
<dbReference type="GO" id="GO:0005634">
    <property type="term" value="C:nucleus"/>
    <property type="evidence" value="ECO:0007669"/>
    <property type="project" value="UniProtKB-SubCell"/>
</dbReference>
<evidence type="ECO:0000259" key="6">
    <source>
        <dbReference type="PROSITE" id="PS51742"/>
    </source>
</evidence>
<dbReference type="Pfam" id="PF03479">
    <property type="entry name" value="PCC"/>
    <property type="match status" value="1"/>
</dbReference>
<dbReference type="CDD" id="cd11378">
    <property type="entry name" value="DUF296"/>
    <property type="match status" value="1"/>
</dbReference>
<dbReference type="InterPro" id="IPR039605">
    <property type="entry name" value="AHL"/>
</dbReference>
<dbReference type="AlphaFoldDB" id="A0AAW1LNR0"/>
<dbReference type="PANTHER" id="PTHR31500:SF68">
    <property type="entry name" value="AT-HOOK MOTIF NUCLEAR-LOCALIZED PROTEIN 14"/>
    <property type="match status" value="1"/>
</dbReference>
<comment type="caution">
    <text evidence="7">The sequence shown here is derived from an EMBL/GenBank/DDBJ whole genome shotgun (WGS) entry which is preliminary data.</text>
</comment>
<feature type="region of interest" description="Disordered" evidence="5">
    <location>
        <begin position="1"/>
        <end position="110"/>
    </location>
</feature>